<comment type="caution">
    <text evidence="5">The sequence shown here is derived from an EMBL/GenBank/DDBJ whole genome shotgun (WGS) entry which is preliminary data.</text>
</comment>
<name>A0A4Y3W5E1_NITWI</name>
<evidence type="ECO:0000256" key="2">
    <source>
        <dbReference type="ARBA" id="ARBA00023125"/>
    </source>
</evidence>
<keyword evidence="1" id="KW-0805">Transcription regulation</keyword>
<dbReference type="SUPFAM" id="SSF51306">
    <property type="entry name" value="LexA/Signal peptidase"/>
    <property type="match status" value="1"/>
</dbReference>
<dbReference type="PANTHER" id="PTHR40661:SF3">
    <property type="entry name" value="FELS-1 PROPHAGE TRANSCRIPTIONAL REGULATOR"/>
    <property type="match status" value="1"/>
</dbReference>
<proteinExistence type="predicted"/>
<protein>
    <recommendedName>
        <fullName evidence="4">Peptidase S24/S26A/S26B/S26C domain-containing protein</fullName>
    </recommendedName>
</protein>
<dbReference type="EMBL" id="BJNF01000002">
    <property type="protein sequence ID" value="GEC14247.1"/>
    <property type="molecule type" value="Genomic_DNA"/>
</dbReference>
<dbReference type="PANTHER" id="PTHR40661">
    <property type="match status" value="1"/>
</dbReference>
<keyword evidence="3" id="KW-0804">Transcription</keyword>
<evidence type="ECO:0000256" key="1">
    <source>
        <dbReference type="ARBA" id="ARBA00023015"/>
    </source>
</evidence>
<accession>A0A4Y3W5E1</accession>
<dbReference type="GO" id="GO:0003677">
    <property type="term" value="F:DNA binding"/>
    <property type="evidence" value="ECO:0007669"/>
    <property type="project" value="UniProtKB-KW"/>
</dbReference>
<dbReference type="AlphaFoldDB" id="A0A4Y3W5E1"/>
<keyword evidence="2" id="KW-0238">DNA-binding</keyword>
<evidence type="ECO:0000256" key="3">
    <source>
        <dbReference type="ARBA" id="ARBA00023163"/>
    </source>
</evidence>
<dbReference type="Pfam" id="PF00717">
    <property type="entry name" value="Peptidase_S24"/>
    <property type="match status" value="1"/>
</dbReference>
<dbReference type="Proteomes" id="UP000318825">
    <property type="component" value="Unassembled WGS sequence"/>
</dbReference>
<dbReference type="InterPro" id="IPR015927">
    <property type="entry name" value="Peptidase_S24_S26A/B/C"/>
</dbReference>
<dbReference type="InterPro" id="IPR039418">
    <property type="entry name" value="LexA-like"/>
</dbReference>
<dbReference type="Gene3D" id="2.10.109.10">
    <property type="entry name" value="Umud Fragment, subunit A"/>
    <property type="match status" value="1"/>
</dbReference>
<evidence type="ECO:0000313" key="5">
    <source>
        <dbReference type="EMBL" id="GEC14247.1"/>
    </source>
</evidence>
<dbReference type="InterPro" id="IPR036286">
    <property type="entry name" value="LexA/Signal_pep-like_sf"/>
</dbReference>
<organism evidence="5 6">
    <name type="scientific">Nitrobacter winogradskyi</name>
    <name type="common">Nitrobacter agilis</name>
    <dbReference type="NCBI Taxonomy" id="913"/>
    <lineage>
        <taxon>Bacteria</taxon>
        <taxon>Pseudomonadati</taxon>
        <taxon>Pseudomonadota</taxon>
        <taxon>Alphaproteobacteria</taxon>
        <taxon>Hyphomicrobiales</taxon>
        <taxon>Nitrobacteraceae</taxon>
        <taxon>Nitrobacter</taxon>
    </lineage>
</organism>
<sequence>MKMAKKTSDFGSETIFKADDFAEIGKNRLSAKQIREFSKVLMEVPDHAALPDWTHLTVGDRLAIVSTLIPAEQLENLMGSGARYAISRYRTGAKVPVDAVAALAAETMLPVDWIVSGRAQARQPPLVRITPDNPQADPDDVPIQKLAFKAAAGRGALILDELADHVRFPRAILAHVGVAPQHARLMEASGESMKETIHDGDTLLVDVSPAAVEIVEGKIYVFGLGNEAYVKRLRRTGDAVIMISDNRELFPPEEAPRHLPMRIFGRVKWAGRSL</sequence>
<dbReference type="CDD" id="cd06529">
    <property type="entry name" value="S24_LexA-like"/>
    <property type="match status" value="1"/>
</dbReference>
<feature type="domain" description="Peptidase S24/S26A/S26B/S26C" evidence="4">
    <location>
        <begin position="149"/>
        <end position="267"/>
    </location>
</feature>
<evidence type="ECO:0000313" key="6">
    <source>
        <dbReference type="Proteomes" id="UP000318825"/>
    </source>
</evidence>
<reference evidence="5 6" key="1">
    <citation type="submission" date="2019-06" db="EMBL/GenBank/DDBJ databases">
        <title>Whole genome shotgun sequence of Nitrobacter winogradskyi NBRC 14297.</title>
        <authorList>
            <person name="Hosoyama A."/>
            <person name="Uohara A."/>
            <person name="Ohji S."/>
            <person name="Ichikawa N."/>
        </authorList>
    </citation>
    <scope>NUCLEOTIDE SEQUENCE [LARGE SCALE GENOMIC DNA]</scope>
    <source>
        <strain evidence="5 6">NBRC 14297</strain>
    </source>
</reference>
<evidence type="ECO:0000259" key="4">
    <source>
        <dbReference type="Pfam" id="PF00717"/>
    </source>
</evidence>
<gene>
    <name evidence="5" type="ORF">NWI01_01390</name>
</gene>